<dbReference type="EMBL" id="QJKJ01004520">
    <property type="protein sequence ID" value="RDX93827.1"/>
    <property type="molecule type" value="Genomic_DNA"/>
</dbReference>
<evidence type="ECO:0000313" key="6">
    <source>
        <dbReference type="Proteomes" id="UP000257109"/>
    </source>
</evidence>
<sequence length="300" mass="33836">MAGRGRGRGWGGRGGGFTTFASQVPFDLFPEDVTLPDAKIDDIDANTKKLLNWSYKFQNYWKASPYLLEERTSKKRQKMHIARFSDKEKTDFTRDSLSQVLMFNGFPQELVQGASKRMSRRKKFRWNPESGLMISYDLSPFILILQQPPLLLSPSQLLLQPSLGALPVPPPLPLYTNTIIVVTTNAYPINIVSTTVAITFIIITSTIIGKEDTEEKKDGEDEDEDENVEEEEEEDISDEDYKMNEYFDDDEDDYNDADDGGGIMKLSIRYLNGESSSAHPLTAIHAWTIASLMLQVGNSS</sequence>
<dbReference type="OrthoDB" id="1431302at2759"/>
<dbReference type="GO" id="GO:0005666">
    <property type="term" value="C:RNA polymerase III complex"/>
    <property type="evidence" value="ECO:0007669"/>
    <property type="project" value="TreeGrafter"/>
</dbReference>
<proteinExistence type="inferred from homology"/>
<reference evidence="5" key="1">
    <citation type="submission" date="2018-05" db="EMBL/GenBank/DDBJ databases">
        <title>Draft genome of Mucuna pruriens seed.</title>
        <authorList>
            <person name="Nnadi N.E."/>
            <person name="Vos R."/>
            <person name="Hasami M.H."/>
            <person name="Devisetty U.K."/>
            <person name="Aguiy J.C."/>
        </authorList>
    </citation>
    <scope>NUCLEOTIDE SEQUENCE [LARGE SCALE GENOMIC DNA]</scope>
    <source>
        <strain evidence="5">JCA_2017</strain>
    </source>
</reference>
<name>A0A371GTF2_MUCPR</name>
<accession>A0A371GTF2</accession>
<protein>
    <submittedName>
        <fullName evidence="5">Uncharacterized protein</fullName>
    </submittedName>
</protein>
<comment type="similarity">
    <text evidence="2">Belongs to the eukaryotic RPC7 RNA polymerase subunit family.</text>
</comment>
<keyword evidence="3" id="KW-0539">Nucleus</keyword>
<gene>
    <name evidence="5" type="ORF">CR513_23866</name>
</gene>
<organism evidence="5 6">
    <name type="scientific">Mucuna pruriens</name>
    <name type="common">Velvet bean</name>
    <name type="synonym">Dolichos pruriens</name>
    <dbReference type="NCBI Taxonomy" id="157652"/>
    <lineage>
        <taxon>Eukaryota</taxon>
        <taxon>Viridiplantae</taxon>
        <taxon>Streptophyta</taxon>
        <taxon>Embryophyta</taxon>
        <taxon>Tracheophyta</taxon>
        <taxon>Spermatophyta</taxon>
        <taxon>Magnoliopsida</taxon>
        <taxon>eudicotyledons</taxon>
        <taxon>Gunneridae</taxon>
        <taxon>Pentapetalae</taxon>
        <taxon>rosids</taxon>
        <taxon>fabids</taxon>
        <taxon>Fabales</taxon>
        <taxon>Fabaceae</taxon>
        <taxon>Papilionoideae</taxon>
        <taxon>50 kb inversion clade</taxon>
        <taxon>NPAAA clade</taxon>
        <taxon>indigoferoid/millettioid clade</taxon>
        <taxon>Phaseoleae</taxon>
        <taxon>Mucuna</taxon>
    </lineage>
</organism>
<dbReference type="InterPro" id="IPR024661">
    <property type="entry name" value="RNA_pol_III_Rpc31"/>
</dbReference>
<feature type="compositionally biased region" description="Acidic residues" evidence="4">
    <location>
        <begin position="246"/>
        <end position="259"/>
    </location>
</feature>
<dbReference type="Proteomes" id="UP000257109">
    <property type="component" value="Unassembled WGS sequence"/>
</dbReference>
<feature type="compositionally biased region" description="Acidic residues" evidence="4">
    <location>
        <begin position="220"/>
        <end position="238"/>
    </location>
</feature>
<evidence type="ECO:0000256" key="1">
    <source>
        <dbReference type="ARBA" id="ARBA00004123"/>
    </source>
</evidence>
<feature type="non-terminal residue" evidence="5">
    <location>
        <position position="1"/>
    </location>
</feature>
<evidence type="ECO:0000256" key="2">
    <source>
        <dbReference type="ARBA" id="ARBA00008352"/>
    </source>
</evidence>
<keyword evidence="6" id="KW-1185">Reference proteome</keyword>
<dbReference type="GO" id="GO:0006383">
    <property type="term" value="P:transcription by RNA polymerase III"/>
    <property type="evidence" value="ECO:0007669"/>
    <property type="project" value="InterPro"/>
</dbReference>
<comment type="subcellular location">
    <subcellularLocation>
        <location evidence="1">Nucleus</location>
    </subcellularLocation>
</comment>
<dbReference type="STRING" id="157652.A0A371GTF2"/>
<comment type="caution">
    <text evidence="5">The sequence shown here is derived from an EMBL/GenBank/DDBJ whole genome shotgun (WGS) entry which is preliminary data.</text>
</comment>
<feature type="region of interest" description="Disordered" evidence="4">
    <location>
        <begin position="211"/>
        <end position="259"/>
    </location>
</feature>
<dbReference type="PANTHER" id="PTHR15367">
    <property type="entry name" value="DNA-DIRECTED RNA POLYMERASE III"/>
    <property type="match status" value="1"/>
</dbReference>
<dbReference type="PANTHER" id="PTHR15367:SF2">
    <property type="entry name" value="DNA-DIRECTED RNA POLYMERASE III SUBUNIT"/>
    <property type="match status" value="1"/>
</dbReference>
<evidence type="ECO:0000313" key="5">
    <source>
        <dbReference type="EMBL" id="RDX93827.1"/>
    </source>
</evidence>
<evidence type="ECO:0000256" key="3">
    <source>
        <dbReference type="ARBA" id="ARBA00023242"/>
    </source>
</evidence>
<dbReference type="AlphaFoldDB" id="A0A371GTF2"/>
<evidence type="ECO:0000256" key="4">
    <source>
        <dbReference type="SAM" id="MobiDB-lite"/>
    </source>
</evidence>